<dbReference type="SUPFAM" id="SSF47413">
    <property type="entry name" value="lambda repressor-like DNA-binding domains"/>
    <property type="match status" value="1"/>
</dbReference>
<dbReference type="Pfam" id="PF01381">
    <property type="entry name" value="HTH_3"/>
    <property type="match status" value="1"/>
</dbReference>
<sequence>MSVRESIDPNSSLWAWLAFDLWFYRTQRGLSLAQTAKIVHVTRATVSNWEAGRLRPRDTHLKHLDRAWDTGGHFERLYMYATKGHNPDWRKQYVQYEAAAEVIKMYHGKSVPVLAQTEAYAQAIVKAAGRTADAESEAKSRMKRQGVLKRRNPPYLWLLLDQEVLENVVGDHGVMAGQMRFLLELAEVDRVCVRVVPRTAGWHPGHDGHFQVTTVGGKGVSYAVAQLAGRLIDAGDESAILEVRFDEIGALALPREDSKALIKEILRRYE</sequence>
<dbReference type="InterPro" id="IPR001387">
    <property type="entry name" value="Cro/C1-type_HTH"/>
</dbReference>
<dbReference type="PROSITE" id="PS50943">
    <property type="entry name" value="HTH_CROC1"/>
    <property type="match status" value="1"/>
</dbReference>
<proteinExistence type="predicted"/>
<evidence type="ECO:0000259" key="1">
    <source>
        <dbReference type="PROSITE" id="PS50943"/>
    </source>
</evidence>
<dbReference type="InterPro" id="IPR010982">
    <property type="entry name" value="Lambda_DNA-bd_dom_sf"/>
</dbReference>
<keyword evidence="3" id="KW-1185">Reference proteome</keyword>
<dbReference type="Proteomes" id="UP000614047">
    <property type="component" value="Unassembled WGS sequence"/>
</dbReference>
<dbReference type="EMBL" id="JADOUA010000001">
    <property type="protein sequence ID" value="MBG6087329.1"/>
    <property type="molecule type" value="Genomic_DNA"/>
</dbReference>
<dbReference type="Gene3D" id="1.10.260.40">
    <property type="entry name" value="lambda repressor-like DNA-binding domains"/>
    <property type="match status" value="1"/>
</dbReference>
<dbReference type="CDD" id="cd00093">
    <property type="entry name" value="HTH_XRE"/>
    <property type="match status" value="1"/>
</dbReference>
<reference evidence="2" key="1">
    <citation type="submission" date="2020-11" db="EMBL/GenBank/DDBJ databases">
        <title>Sequencing the genomes of 1000 actinobacteria strains.</title>
        <authorList>
            <person name="Klenk H.-P."/>
        </authorList>
    </citation>
    <scope>NUCLEOTIDE SEQUENCE</scope>
    <source>
        <strain evidence="2">DSM 43175</strain>
    </source>
</reference>
<dbReference type="AlphaFoldDB" id="A0A931DA72"/>
<dbReference type="RefSeq" id="WP_197010207.1">
    <property type="nucleotide sequence ID" value="NZ_BAABES010000006.1"/>
</dbReference>
<evidence type="ECO:0000313" key="3">
    <source>
        <dbReference type="Proteomes" id="UP000614047"/>
    </source>
</evidence>
<organism evidence="2 3">
    <name type="scientific">Actinomadura viridis</name>
    <dbReference type="NCBI Taxonomy" id="58110"/>
    <lineage>
        <taxon>Bacteria</taxon>
        <taxon>Bacillati</taxon>
        <taxon>Actinomycetota</taxon>
        <taxon>Actinomycetes</taxon>
        <taxon>Streptosporangiales</taxon>
        <taxon>Thermomonosporaceae</taxon>
        <taxon>Actinomadura</taxon>
    </lineage>
</organism>
<feature type="domain" description="HTH cro/C1-type" evidence="1">
    <location>
        <begin position="21"/>
        <end position="62"/>
    </location>
</feature>
<name>A0A931DA72_9ACTN</name>
<protein>
    <submittedName>
        <fullName evidence="2">Transcriptional regulator with XRE-family HTH domain</fullName>
    </submittedName>
</protein>
<accession>A0A931DA72</accession>
<comment type="caution">
    <text evidence="2">The sequence shown here is derived from an EMBL/GenBank/DDBJ whole genome shotgun (WGS) entry which is preliminary data.</text>
</comment>
<dbReference type="GO" id="GO:0003677">
    <property type="term" value="F:DNA binding"/>
    <property type="evidence" value="ECO:0007669"/>
    <property type="project" value="InterPro"/>
</dbReference>
<dbReference type="InterPro" id="IPR043917">
    <property type="entry name" value="DUF5753"/>
</dbReference>
<evidence type="ECO:0000313" key="2">
    <source>
        <dbReference type="EMBL" id="MBG6087329.1"/>
    </source>
</evidence>
<gene>
    <name evidence="2" type="ORF">IW256_001442</name>
</gene>
<dbReference type="Pfam" id="PF19054">
    <property type="entry name" value="DUF5753"/>
    <property type="match status" value="1"/>
</dbReference>